<dbReference type="Proteomes" id="UP000027770">
    <property type="component" value="Unassembled WGS sequence"/>
</dbReference>
<evidence type="ECO:0000313" key="1">
    <source>
        <dbReference type="EMBL" id="KEI18187.1"/>
    </source>
</evidence>
<sequence>MNFKKLTNSQKAELYKKNYSTWKQTGLDNYSYFLIFKGFIESYKLKNISGNALKLYIYLGMYSKNNTGEIWHSTYTIAKYFNKSERTIRTWSKELEDMYLIKKMQLEFNGVSHTYLQPYDLGTTRNTYRET</sequence>
<dbReference type="InterPro" id="IPR036388">
    <property type="entry name" value="WH-like_DNA-bd_sf"/>
</dbReference>
<evidence type="ECO:0008006" key="3">
    <source>
        <dbReference type="Google" id="ProtNLM"/>
    </source>
</evidence>
<reference evidence="1 2" key="1">
    <citation type="submission" date="2014-02" db="EMBL/GenBank/DDBJ databases">
        <title>Plasmidome dynamics in the species complex Clostridium novyi sensu lato converts strains of independent lineages into distinctly different pathogens.</title>
        <authorList>
            <person name="Skarin H."/>
            <person name="Segerman B."/>
        </authorList>
    </citation>
    <scope>NUCLEOTIDE SEQUENCE [LARGE SCALE GENOMIC DNA]</scope>
    <source>
        <strain evidence="1 2">ATCC 27606</strain>
    </source>
</reference>
<protein>
    <recommendedName>
        <fullName evidence="3">Helix-turn-helix domain-containing protein</fullName>
    </recommendedName>
</protein>
<dbReference type="Gene3D" id="1.10.10.10">
    <property type="entry name" value="Winged helix-like DNA-binding domain superfamily/Winged helix DNA-binding domain"/>
    <property type="match status" value="1"/>
</dbReference>
<name>A0AA40IW06_CLONO</name>
<gene>
    <name evidence="1" type="ORF">Z959_00875</name>
</gene>
<organism evidence="1 2">
    <name type="scientific">Clostridium novyi B str. ATCC 27606</name>
    <dbReference type="NCBI Taxonomy" id="1443123"/>
    <lineage>
        <taxon>Bacteria</taxon>
        <taxon>Bacillati</taxon>
        <taxon>Bacillota</taxon>
        <taxon>Clostridia</taxon>
        <taxon>Eubacteriales</taxon>
        <taxon>Clostridiaceae</taxon>
        <taxon>Clostridium</taxon>
    </lineage>
</organism>
<dbReference type="RefSeq" id="WP_053069869.1">
    <property type="nucleotide sequence ID" value="NZ_JENW01000011.1"/>
</dbReference>
<keyword evidence="2" id="KW-1185">Reference proteome</keyword>
<dbReference type="Pfam" id="PF13730">
    <property type="entry name" value="HTH_36"/>
    <property type="match status" value="1"/>
</dbReference>
<accession>A0AA40IW06</accession>
<comment type="caution">
    <text evidence="1">The sequence shown here is derived from an EMBL/GenBank/DDBJ whole genome shotgun (WGS) entry which is preliminary data.</text>
</comment>
<evidence type="ECO:0000313" key="2">
    <source>
        <dbReference type="Proteomes" id="UP000027770"/>
    </source>
</evidence>
<dbReference type="EMBL" id="JENW01000011">
    <property type="protein sequence ID" value="KEI18187.1"/>
    <property type="molecule type" value="Genomic_DNA"/>
</dbReference>
<proteinExistence type="predicted"/>
<dbReference type="AlphaFoldDB" id="A0AA40IW06"/>